<keyword evidence="4" id="KW-1185">Reference proteome</keyword>
<dbReference type="EMBL" id="JBBVGT010000002">
    <property type="protein sequence ID" value="MFB5945943.1"/>
    <property type="molecule type" value="Genomic_DNA"/>
</dbReference>
<keyword evidence="1" id="KW-0732">Signal</keyword>
<evidence type="ECO:0000259" key="2">
    <source>
        <dbReference type="Pfam" id="PF00149"/>
    </source>
</evidence>
<dbReference type="InterPro" id="IPR039331">
    <property type="entry name" value="PAPs-like"/>
</dbReference>
<dbReference type="PANTHER" id="PTHR22953:SF153">
    <property type="entry name" value="PURPLE ACID PHOSPHATASE"/>
    <property type="match status" value="1"/>
</dbReference>
<name>A0ABV5CEG1_9SPHI</name>
<protein>
    <submittedName>
        <fullName evidence="3">Metallophosphoesterase</fullName>
    </submittedName>
</protein>
<sequence length="393" mass="44513">MNIDEKNISLENRRAGEEVNYPIFLKGEFDDAEKFMPMPTPTGDAPFRLDIKKVIEDSLEKEMVFHVVGDSGSAKDLSFQRLLAQQLIKQSREGRTEDRPQFLYHLGDIVYDHGEAHEYAAQFFEPFEEYPGPIFSIPGNHDGEINPLSETPYESLDAYMQVFCSKEPIDVPFSKGSSRKSMIQPNVYWTLNTPLANIVGLYGNVAKFGVIKPDQREWFVHELKEAAKQKDDCALIVCVHQSPFSADTNHGSSLAMVDFLEQAYTEADVKPDLVLSGHVHNYQRFMRRYSDGTKVPYIVAGAGGYTVLHPIASRNDASIDTDSALLKNVVLQKYCTKQYGFLKLKIKKKMGALRLIGEYYTIPRGAEPDTGFTAELFDRFEFPVRRPEPVLCL</sequence>
<dbReference type="InterPro" id="IPR029052">
    <property type="entry name" value="Metallo-depent_PP-like"/>
</dbReference>
<dbReference type="InterPro" id="IPR004843">
    <property type="entry name" value="Calcineurin-like_PHP"/>
</dbReference>
<gene>
    <name evidence="3" type="ORF">WKR92_08865</name>
</gene>
<dbReference type="Pfam" id="PF00149">
    <property type="entry name" value="Metallophos"/>
    <property type="match status" value="1"/>
</dbReference>
<dbReference type="SUPFAM" id="SSF56300">
    <property type="entry name" value="Metallo-dependent phosphatases"/>
    <property type="match status" value="1"/>
</dbReference>
<evidence type="ECO:0000313" key="3">
    <source>
        <dbReference type="EMBL" id="MFB5945943.1"/>
    </source>
</evidence>
<proteinExistence type="predicted"/>
<dbReference type="Gene3D" id="3.60.21.10">
    <property type="match status" value="1"/>
</dbReference>
<evidence type="ECO:0000256" key="1">
    <source>
        <dbReference type="ARBA" id="ARBA00022729"/>
    </source>
</evidence>
<organism evidence="3 4">
    <name type="scientific">Albibacterium profundi</name>
    <dbReference type="NCBI Taxonomy" id="3134906"/>
    <lineage>
        <taxon>Bacteria</taxon>
        <taxon>Pseudomonadati</taxon>
        <taxon>Bacteroidota</taxon>
        <taxon>Sphingobacteriia</taxon>
        <taxon>Sphingobacteriales</taxon>
        <taxon>Sphingobacteriaceae</taxon>
        <taxon>Albibacterium</taxon>
    </lineage>
</organism>
<dbReference type="RefSeq" id="WP_375557474.1">
    <property type="nucleotide sequence ID" value="NZ_JBBVGT010000002.1"/>
</dbReference>
<accession>A0ABV5CEG1</accession>
<reference evidence="3 4" key="1">
    <citation type="submission" date="2024-04" db="EMBL/GenBank/DDBJ databases">
        <title>Albibacterium profundi sp. nov., isolated from sediment of the Challenger Deep of Mariana Trench.</title>
        <authorList>
            <person name="Wang Y."/>
        </authorList>
    </citation>
    <scope>NUCLEOTIDE SEQUENCE [LARGE SCALE GENOMIC DNA]</scope>
    <source>
        <strain evidence="3 4">RHL897</strain>
    </source>
</reference>
<comment type="caution">
    <text evidence="3">The sequence shown here is derived from an EMBL/GenBank/DDBJ whole genome shotgun (WGS) entry which is preliminary data.</text>
</comment>
<dbReference type="Proteomes" id="UP001580928">
    <property type="component" value="Unassembled WGS sequence"/>
</dbReference>
<feature type="domain" description="Calcineurin-like phosphoesterase" evidence="2">
    <location>
        <begin position="65"/>
        <end position="282"/>
    </location>
</feature>
<dbReference type="PANTHER" id="PTHR22953">
    <property type="entry name" value="ACID PHOSPHATASE RELATED"/>
    <property type="match status" value="1"/>
</dbReference>
<evidence type="ECO:0000313" key="4">
    <source>
        <dbReference type="Proteomes" id="UP001580928"/>
    </source>
</evidence>